<feature type="region of interest" description="Disordered" evidence="1">
    <location>
        <begin position="1"/>
        <end position="20"/>
    </location>
</feature>
<reference evidence="2" key="2">
    <citation type="submission" date="2023-02" db="EMBL/GenBank/DDBJ databases">
        <authorList>
            <person name="Rayyan A."/>
            <person name="Meyer T."/>
            <person name="Kyndt J.A."/>
        </authorList>
    </citation>
    <scope>NUCLEOTIDE SEQUENCE</scope>
    <source>
        <strain evidence="2">DSM 9987</strain>
    </source>
</reference>
<evidence type="ECO:0000313" key="3">
    <source>
        <dbReference type="Proteomes" id="UP001165652"/>
    </source>
</evidence>
<reference evidence="2" key="1">
    <citation type="journal article" date="2023" name="Microbiol Resour">
        <title>Genome Sequences of Rhodoplanes serenus and Two Thermotolerant Strains, Rhodoplanes tepidamans and 'Rhodoplanes cryptolactis,' Further Refine the Genus.</title>
        <authorList>
            <person name="Rayyan A.A."/>
            <person name="Kyndt J.A."/>
        </authorList>
    </citation>
    <scope>NUCLEOTIDE SEQUENCE</scope>
    <source>
        <strain evidence="2">DSM 9987</strain>
    </source>
</reference>
<proteinExistence type="predicted"/>
<organism evidence="2 3">
    <name type="scientific">Rhodoplanes tepidamans</name>
    <name type="common">Rhodoplanes cryptolactis</name>
    <dbReference type="NCBI Taxonomy" id="200616"/>
    <lineage>
        <taxon>Bacteria</taxon>
        <taxon>Pseudomonadati</taxon>
        <taxon>Pseudomonadota</taxon>
        <taxon>Alphaproteobacteria</taxon>
        <taxon>Hyphomicrobiales</taxon>
        <taxon>Nitrobacteraceae</taxon>
        <taxon>Rhodoplanes</taxon>
    </lineage>
</organism>
<dbReference type="Proteomes" id="UP001165652">
    <property type="component" value="Unassembled WGS sequence"/>
</dbReference>
<evidence type="ECO:0000313" key="2">
    <source>
        <dbReference type="EMBL" id="MDC7788660.1"/>
    </source>
</evidence>
<protein>
    <recommendedName>
        <fullName evidence="4">AraC family transcriptional regulator</fullName>
    </recommendedName>
</protein>
<evidence type="ECO:0000256" key="1">
    <source>
        <dbReference type="SAM" id="MobiDB-lite"/>
    </source>
</evidence>
<dbReference type="EMBL" id="JAQQLI010000049">
    <property type="protein sequence ID" value="MDC7788660.1"/>
    <property type="molecule type" value="Genomic_DNA"/>
</dbReference>
<accession>A0ABT5JHZ8</accession>
<name>A0ABT5JHZ8_RHOTP</name>
<gene>
    <name evidence="2" type="ORF">PQJ73_23470</name>
</gene>
<sequence>MLPRTIASTPPAPDIDLPRTIARLHVPGATARLHEGGAGPR</sequence>
<keyword evidence="3" id="KW-1185">Reference proteome</keyword>
<dbReference type="RefSeq" id="WP_272779493.1">
    <property type="nucleotide sequence ID" value="NZ_JAQQLI010000049.1"/>
</dbReference>
<evidence type="ECO:0008006" key="4">
    <source>
        <dbReference type="Google" id="ProtNLM"/>
    </source>
</evidence>
<comment type="caution">
    <text evidence="2">The sequence shown here is derived from an EMBL/GenBank/DDBJ whole genome shotgun (WGS) entry which is preliminary data.</text>
</comment>